<dbReference type="PANTHER" id="PTHR30221:SF1">
    <property type="entry name" value="SMALL-CONDUCTANCE MECHANOSENSITIVE CHANNEL"/>
    <property type="match status" value="1"/>
</dbReference>
<dbReference type="GO" id="GO:0005886">
    <property type="term" value="C:plasma membrane"/>
    <property type="evidence" value="ECO:0007669"/>
    <property type="project" value="UniProtKB-SubCell"/>
</dbReference>
<dbReference type="Pfam" id="PF21082">
    <property type="entry name" value="MS_channel_3rd"/>
    <property type="match status" value="1"/>
</dbReference>
<name>A0A5C1QE90_9SPIO</name>
<dbReference type="InterPro" id="IPR006686">
    <property type="entry name" value="MscS_channel_CS"/>
</dbReference>
<evidence type="ECO:0000259" key="8">
    <source>
        <dbReference type="Pfam" id="PF00924"/>
    </source>
</evidence>
<sequence>MNITKSLQNIEFFKNLDLQKILFVVITFFVGLFILKLFKLIINKFFIKPKSKQFIMLFNKLSNYLGFSILFLIILGQIGISLATILGAAGVFGIAIGIASQKSLGNIISGFFMITEKSFEIGDVLKIGENVGTVYAVELLSIMLKTFDNKLIRIPNETLISSEITNITRFPIRRLDLEISVSYNEDLKGVLSLLEDIATKGELYLDEPKPYLVVKGFSESSIVILLGVWFQKENFQVVKNGLMLEIIEKFRENNIEIPFNQLVIHNK</sequence>
<evidence type="ECO:0000259" key="10">
    <source>
        <dbReference type="Pfam" id="PF21088"/>
    </source>
</evidence>
<dbReference type="PROSITE" id="PS01246">
    <property type="entry name" value="UPF0003"/>
    <property type="match status" value="1"/>
</dbReference>
<dbReference type="Gene3D" id="1.10.287.1260">
    <property type="match status" value="1"/>
</dbReference>
<dbReference type="InterPro" id="IPR045275">
    <property type="entry name" value="MscS_archaea/bacteria_type"/>
</dbReference>
<dbReference type="SUPFAM" id="SSF82861">
    <property type="entry name" value="Mechanosensitive channel protein MscS (YggB), transmembrane region"/>
    <property type="match status" value="1"/>
</dbReference>
<keyword evidence="6 7" id="KW-0472">Membrane</keyword>
<feature type="domain" description="Mechanosensitive ion channel MscS" evidence="8">
    <location>
        <begin position="103"/>
        <end position="169"/>
    </location>
</feature>
<keyword evidence="5 7" id="KW-1133">Transmembrane helix</keyword>
<dbReference type="InterPro" id="IPR006685">
    <property type="entry name" value="MscS_channel_2nd"/>
</dbReference>
<feature type="domain" description="Mechanosensitive ion channel transmembrane helices 2/3" evidence="10">
    <location>
        <begin position="60"/>
        <end position="101"/>
    </location>
</feature>
<evidence type="ECO:0000256" key="4">
    <source>
        <dbReference type="ARBA" id="ARBA00022692"/>
    </source>
</evidence>
<feature type="transmembrane region" description="Helical" evidence="7">
    <location>
        <begin position="21"/>
        <end position="42"/>
    </location>
</feature>
<dbReference type="InterPro" id="IPR023408">
    <property type="entry name" value="MscS_beta-dom_sf"/>
</dbReference>
<dbReference type="Pfam" id="PF00924">
    <property type="entry name" value="MS_channel_2nd"/>
    <property type="match status" value="1"/>
</dbReference>
<protein>
    <submittedName>
        <fullName evidence="11">Mechanosensitive ion channel family protein</fullName>
    </submittedName>
</protein>
<feature type="transmembrane region" description="Helical" evidence="7">
    <location>
        <begin position="54"/>
        <end position="74"/>
    </location>
</feature>
<dbReference type="GO" id="GO:0008381">
    <property type="term" value="F:mechanosensitive monoatomic ion channel activity"/>
    <property type="evidence" value="ECO:0007669"/>
    <property type="project" value="InterPro"/>
</dbReference>
<dbReference type="InterPro" id="IPR011014">
    <property type="entry name" value="MscS_channel_TM-2"/>
</dbReference>
<dbReference type="SUPFAM" id="SSF50182">
    <property type="entry name" value="Sm-like ribonucleoproteins"/>
    <property type="match status" value="1"/>
</dbReference>
<evidence type="ECO:0000256" key="5">
    <source>
        <dbReference type="ARBA" id="ARBA00022989"/>
    </source>
</evidence>
<reference evidence="11 12" key="2">
    <citation type="submission" date="2019-09" db="EMBL/GenBank/DDBJ databases">
        <title>Complete Genome Sequence and Methylome Analysis of free living Spirochaetas.</title>
        <authorList>
            <person name="Leshcheva N."/>
            <person name="Mikheeva N."/>
        </authorList>
    </citation>
    <scope>NUCLEOTIDE SEQUENCE [LARGE SCALE GENOMIC DNA]</scope>
    <source>
        <strain evidence="11 12">P</strain>
    </source>
</reference>
<comment type="subcellular location">
    <subcellularLocation>
        <location evidence="1">Cell membrane</location>
        <topology evidence="1">Multi-pass membrane protein</topology>
    </subcellularLocation>
</comment>
<feature type="transmembrane region" description="Helical" evidence="7">
    <location>
        <begin position="80"/>
        <end position="99"/>
    </location>
</feature>
<dbReference type="Gene3D" id="3.30.70.100">
    <property type="match status" value="1"/>
</dbReference>
<evidence type="ECO:0000256" key="3">
    <source>
        <dbReference type="ARBA" id="ARBA00022475"/>
    </source>
</evidence>
<dbReference type="InterPro" id="IPR010920">
    <property type="entry name" value="LSM_dom_sf"/>
</dbReference>
<dbReference type="AlphaFoldDB" id="A0A5C1QE90"/>
<feature type="domain" description="Mechanosensitive ion channel MscS C-terminal" evidence="9">
    <location>
        <begin position="176"/>
        <end position="257"/>
    </location>
</feature>
<dbReference type="SUPFAM" id="SSF82689">
    <property type="entry name" value="Mechanosensitive channel protein MscS (YggB), C-terminal domain"/>
    <property type="match status" value="1"/>
</dbReference>
<dbReference type="InterPro" id="IPR049278">
    <property type="entry name" value="MS_channel_C"/>
</dbReference>
<comment type="similarity">
    <text evidence="2">Belongs to the MscS (TC 1.A.23) family.</text>
</comment>
<accession>A0A5C1QE90</accession>
<evidence type="ECO:0000259" key="9">
    <source>
        <dbReference type="Pfam" id="PF21082"/>
    </source>
</evidence>
<dbReference type="PANTHER" id="PTHR30221">
    <property type="entry name" value="SMALL-CONDUCTANCE MECHANOSENSITIVE CHANNEL"/>
    <property type="match status" value="1"/>
</dbReference>
<evidence type="ECO:0000256" key="1">
    <source>
        <dbReference type="ARBA" id="ARBA00004651"/>
    </source>
</evidence>
<evidence type="ECO:0000313" key="11">
    <source>
        <dbReference type="EMBL" id="QEN05299.1"/>
    </source>
</evidence>
<dbReference type="RefSeq" id="WP_149568537.1">
    <property type="nucleotide sequence ID" value="NZ_CP035807.1"/>
</dbReference>
<dbReference type="Proteomes" id="UP000323824">
    <property type="component" value="Chromosome"/>
</dbReference>
<evidence type="ECO:0000313" key="12">
    <source>
        <dbReference type="Proteomes" id="UP000323824"/>
    </source>
</evidence>
<evidence type="ECO:0000256" key="7">
    <source>
        <dbReference type="SAM" id="Phobius"/>
    </source>
</evidence>
<dbReference type="Gene3D" id="2.30.30.60">
    <property type="match status" value="1"/>
</dbReference>
<dbReference type="OrthoDB" id="9809206at2"/>
<evidence type="ECO:0000256" key="6">
    <source>
        <dbReference type="ARBA" id="ARBA00023136"/>
    </source>
</evidence>
<reference evidence="11 12" key="1">
    <citation type="submission" date="2019-02" db="EMBL/GenBank/DDBJ databases">
        <authorList>
            <person name="Fomenkov A."/>
            <person name="Dubinina G."/>
            <person name="Grabovich M."/>
            <person name="Vincze T."/>
            <person name="Roberts R.J."/>
        </authorList>
    </citation>
    <scope>NUCLEOTIDE SEQUENCE [LARGE SCALE GENOMIC DNA]</scope>
    <source>
        <strain evidence="11 12">P</strain>
    </source>
</reference>
<proteinExistence type="inferred from homology"/>
<dbReference type="InterPro" id="IPR011066">
    <property type="entry name" value="MscS_channel_C_sf"/>
</dbReference>
<keyword evidence="12" id="KW-1185">Reference proteome</keyword>
<dbReference type="KEGG" id="sper:EW093_11440"/>
<keyword evidence="4 7" id="KW-0812">Transmembrane</keyword>
<keyword evidence="3" id="KW-1003">Cell membrane</keyword>
<dbReference type="Pfam" id="PF21088">
    <property type="entry name" value="MS_channel_1st"/>
    <property type="match status" value="1"/>
</dbReference>
<organism evidence="11 12">
    <name type="scientific">Thiospirochaeta perfilievii</name>
    <dbReference type="NCBI Taxonomy" id="252967"/>
    <lineage>
        <taxon>Bacteria</taxon>
        <taxon>Pseudomonadati</taxon>
        <taxon>Spirochaetota</taxon>
        <taxon>Spirochaetia</taxon>
        <taxon>Spirochaetales</taxon>
        <taxon>Spirochaetaceae</taxon>
        <taxon>Thiospirochaeta</taxon>
    </lineage>
</organism>
<dbReference type="InterPro" id="IPR049142">
    <property type="entry name" value="MS_channel_1st"/>
</dbReference>
<gene>
    <name evidence="11" type="ORF">EW093_11440</name>
</gene>
<dbReference type="EMBL" id="CP035807">
    <property type="protein sequence ID" value="QEN05299.1"/>
    <property type="molecule type" value="Genomic_DNA"/>
</dbReference>
<evidence type="ECO:0000256" key="2">
    <source>
        <dbReference type="ARBA" id="ARBA00008017"/>
    </source>
</evidence>